<feature type="compositionally biased region" description="Polar residues" evidence="2">
    <location>
        <begin position="1"/>
        <end position="21"/>
    </location>
</feature>
<reference evidence="3 4" key="1">
    <citation type="journal article" date="2019" name="Fungal Biol. Biotechnol.">
        <title>Draft genome sequence of fastidious pathogen Ceratobasidium theobromae, which causes vascular-streak dieback in Theobroma cacao.</title>
        <authorList>
            <person name="Ali S.S."/>
            <person name="Asman A."/>
            <person name="Shao J."/>
            <person name="Firmansyah A.P."/>
            <person name="Susilo A.W."/>
            <person name="Rosmana A."/>
            <person name="McMahon P."/>
            <person name="Junaid M."/>
            <person name="Guest D."/>
            <person name="Kheng T.Y."/>
            <person name="Meinhardt L.W."/>
            <person name="Bailey B.A."/>
        </authorList>
    </citation>
    <scope>NUCLEOTIDE SEQUENCE [LARGE SCALE GENOMIC DNA]</scope>
    <source>
        <strain evidence="3 4">CT2</strain>
    </source>
</reference>
<protein>
    <submittedName>
        <fullName evidence="3">Uncharacterized protein</fullName>
    </submittedName>
</protein>
<dbReference type="EMBL" id="SSOP01000001">
    <property type="protein sequence ID" value="KAB5596460.1"/>
    <property type="molecule type" value="Genomic_DNA"/>
</dbReference>
<keyword evidence="4" id="KW-1185">Reference proteome</keyword>
<dbReference type="OrthoDB" id="3253106at2759"/>
<evidence type="ECO:0000256" key="2">
    <source>
        <dbReference type="SAM" id="MobiDB-lite"/>
    </source>
</evidence>
<organism evidence="3 4">
    <name type="scientific">Ceratobasidium theobromae</name>
    <dbReference type="NCBI Taxonomy" id="1582974"/>
    <lineage>
        <taxon>Eukaryota</taxon>
        <taxon>Fungi</taxon>
        <taxon>Dikarya</taxon>
        <taxon>Basidiomycota</taxon>
        <taxon>Agaricomycotina</taxon>
        <taxon>Agaricomycetes</taxon>
        <taxon>Cantharellales</taxon>
        <taxon>Ceratobasidiaceae</taxon>
        <taxon>Ceratobasidium</taxon>
    </lineage>
</organism>
<dbReference type="Proteomes" id="UP000383932">
    <property type="component" value="Unassembled WGS sequence"/>
</dbReference>
<comment type="caution">
    <text evidence="3">The sequence shown here is derived from an EMBL/GenBank/DDBJ whole genome shotgun (WGS) entry which is preliminary data.</text>
</comment>
<feature type="coiled-coil region" evidence="1">
    <location>
        <begin position="73"/>
        <end position="107"/>
    </location>
</feature>
<feature type="region of interest" description="Disordered" evidence="2">
    <location>
        <begin position="1"/>
        <end position="42"/>
    </location>
</feature>
<gene>
    <name evidence="3" type="ORF">CTheo_97</name>
</gene>
<name>A0A5N5QXJ4_9AGAM</name>
<accession>A0A5N5QXJ4</accession>
<evidence type="ECO:0000256" key="1">
    <source>
        <dbReference type="SAM" id="Coils"/>
    </source>
</evidence>
<proteinExistence type="predicted"/>
<dbReference type="AlphaFoldDB" id="A0A5N5QXJ4"/>
<keyword evidence="1" id="KW-0175">Coiled coil</keyword>
<sequence>MNPPTIQTENLSPGNTIQRDQSLPAPAVPPSSPSLPRLPSQVFDSPSLDISISTILAANNTSEPEVAQRASKVIQLSQENSELTERLRQVEQRLKAVQEQEERKRNAMTATR</sequence>
<evidence type="ECO:0000313" key="3">
    <source>
        <dbReference type="EMBL" id="KAB5596460.1"/>
    </source>
</evidence>
<evidence type="ECO:0000313" key="4">
    <source>
        <dbReference type="Proteomes" id="UP000383932"/>
    </source>
</evidence>